<evidence type="ECO:0000313" key="2">
    <source>
        <dbReference type="Proteomes" id="UP000632766"/>
    </source>
</evidence>
<gene>
    <name evidence="1" type="ORF">I8748_22345</name>
</gene>
<dbReference type="RefSeq" id="WP_214662702.1">
    <property type="nucleotide sequence ID" value="NZ_JAECZC010000054.1"/>
</dbReference>
<comment type="caution">
    <text evidence="1">The sequence shown here is derived from an EMBL/GenBank/DDBJ whole genome shotgun (WGS) entry which is preliminary data.</text>
</comment>
<dbReference type="EMBL" id="JAECZC010000054">
    <property type="protein sequence ID" value="MBH8564889.1"/>
    <property type="molecule type" value="Genomic_DNA"/>
</dbReference>
<accession>A0A8J7L8W4</accession>
<reference evidence="1 2" key="1">
    <citation type="journal article" date="2021" name="Int. J. Syst. Evol. Microbiol.">
        <title>Amazonocrinis nigriterrae gen. nov., sp. nov., Atlanticothrix silvestris gen. nov., sp. nov. and Dendronalium phyllosphericum gen. nov., sp. nov., nostocacean cyanobacteria from Brazilian environments.</title>
        <authorList>
            <person name="Alvarenga D.O."/>
            <person name="Andreote A.P.D."/>
            <person name="Branco L.H.Z."/>
            <person name="Delbaje E."/>
            <person name="Cruz R.B."/>
            <person name="Varani A.M."/>
            <person name="Fiore M.F."/>
        </authorList>
    </citation>
    <scope>NUCLEOTIDE SEQUENCE [LARGE SCALE GENOMIC DNA]</scope>
    <source>
        <strain evidence="1 2">CENA67</strain>
    </source>
</reference>
<name>A0A8J7L8W4_9NOST</name>
<organism evidence="1 2">
    <name type="scientific">Amazonocrinis nigriterrae CENA67</name>
    <dbReference type="NCBI Taxonomy" id="2794033"/>
    <lineage>
        <taxon>Bacteria</taxon>
        <taxon>Bacillati</taxon>
        <taxon>Cyanobacteriota</taxon>
        <taxon>Cyanophyceae</taxon>
        <taxon>Nostocales</taxon>
        <taxon>Nostocaceae</taxon>
        <taxon>Amazonocrinis</taxon>
        <taxon>Amazonocrinis nigriterrae</taxon>
    </lineage>
</organism>
<protein>
    <submittedName>
        <fullName evidence="1">Uncharacterized protein</fullName>
    </submittedName>
</protein>
<sequence length="51" mass="5898">MNRVAEAASFLSLLNLQQQRYDQFFDTSICFFALAIPEFLITVMPEIDIIL</sequence>
<evidence type="ECO:0000313" key="1">
    <source>
        <dbReference type="EMBL" id="MBH8564889.1"/>
    </source>
</evidence>
<keyword evidence="2" id="KW-1185">Reference proteome</keyword>
<proteinExistence type="predicted"/>
<dbReference type="AlphaFoldDB" id="A0A8J7L8W4"/>
<dbReference type="Proteomes" id="UP000632766">
    <property type="component" value="Unassembled WGS sequence"/>
</dbReference>